<accession>A0A8T0FDP1</accession>
<evidence type="ECO:0000313" key="1">
    <source>
        <dbReference type="EMBL" id="KAF8789031.1"/>
    </source>
</evidence>
<proteinExistence type="predicted"/>
<organism evidence="1 2">
    <name type="scientific">Argiope bruennichi</name>
    <name type="common">Wasp spider</name>
    <name type="synonym">Aranea bruennichi</name>
    <dbReference type="NCBI Taxonomy" id="94029"/>
    <lineage>
        <taxon>Eukaryota</taxon>
        <taxon>Metazoa</taxon>
        <taxon>Ecdysozoa</taxon>
        <taxon>Arthropoda</taxon>
        <taxon>Chelicerata</taxon>
        <taxon>Arachnida</taxon>
        <taxon>Araneae</taxon>
        <taxon>Araneomorphae</taxon>
        <taxon>Entelegynae</taxon>
        <taxon>Araneoidea</taxon>
        <taxon>Araneidae</taxon>
        <taxon>Argiope</taxon>
    </lineage>
</organism>
<comment type="caution">
    <text evidence="1">The sequence shown here is derived from an EMBL/GenBank/DDBJ whole genome shotgun (WGS) entry which is preliminary data.</text>
</comment>
<dbReference type="Proteomes" id="UP000807504">
    <property type="component" value="Unassembled WGS sequence"/>
</dbReference>
<reference evidence="1" key="1">
    <citation type="journal article" date="2020" name="bioRxiv">
        <title>Chromosome-level reference genome of the European wasp spider Argiope bruennichi: a resource for studies on range expansion and evolutionary adaptation.</title>
        <authorList>
            <person name="Sheffer M.M."/>
            <person name="Hoppe A."/>
            <person name="Krehenwinkel H."/>
            <person name="Uhl G."/>
            <person name="Kuss A.W."/>
            <person name="Jensen L."/>
            <person name="Jensen C."/>
            <person name="Gillespie R.G."/>
            <person name="Hoff K.J."/>
            <person name="Prost S."/>
        </authorList>
    </citation>
    <scope>NUCLEOTIDE SEQUENCE</scope>
</reference>
<protein>
    <submittedName>
        <fullName evidence="1">Uncharacterized protein</fullName>
    </submittedName>
</protein>
<dbReference type="AlphaFoldDB" id="A0A8T0FDP1"/>
<name>A0A8T0FDP1_ARGBR</name>
<sequence>MSVIISPIVESMPGPSVSLLPRAINFYFCQSLQDIALTKIAVLICTSSEMVAFRKNFRSGQFNDYLFLSYHDDRSHENLKRVKEKSIEMCSRLSLPQDFKEKVLSMVVPITVEIETWINDHKEIIYPAFDCQNYFYFKSEGLIDREKTIDILLKLETLPFYYRFRLACLYCKEDDARYFWSNMSADGKNNFNSTSYDHNSILGYWQAQFNLKRKDLRLNTYIGRKKFFFNTFITNVSAMQYLWNMFRKRYCLYHREEGEFLKSHLERSYMYPDIIHFYLEELDNEHRCSLQFWAASDIGKGFLNWPYQNMFLNLKEFRMEADLKRFLDHILREKIVPKCEDYNYFELMKTIWERISPRERSHLKSNPARQFFQAILFALNQESTELLTKEWLQQMDIEMRLQYDALAVSARRVIYH</sequence>
<evidence type="ECO:0000313" key="2">
    <source>
        <dbReference type="Proteomes" id="UP000807504"/>
    </source>
</evidence>
<reference evidence="1" key="2">
    <citation type="submission" date="2020-06" db="EMBL/GenBank/DDBJ databases">
        <authorList>
            <person name="Sheffer M."/>
        </authorList>
    </citation>
    <scope>NUCLEOTIDE SEQUENCE</scope>
</reference>
<dbReference type="EMBL" id="JABXBU010000012">
    <property type="protein sequence ID" value="KAF8789031.1"/>
    <property type="molecule type" value="Genomic_DNA"/>
</dbReference>
<keyword evidence="2" id="KW-1185">Reference proteome</keyword>
<gene>
    <name evidence="1" type="ORF">HNY73_007012</name>
</gene>